<dbReference type="Gene3D" id="3.30.70.330">
    <property type="match status" value="1"/>
</dbReference>
<dbReference type="AlphaFoldDB" id="A0AAD7X313"/>
<dbReference type="PANTHER" id="PTHR22014:SF2">
    <property type="entry name" value="RNA-BINDING PROTEIN 33"/>
    <property type="match status" value="1"/>
</dbReference>
<dbReference type="EMBL" id="JAINUG010000001">
    <property type="protein sequence ID" value="KAJ8419141.1"/>
    <property type="molecule type" value="Genomic_DNA"/>
</dbReference>
<keyword evidence="3" id="KW-1185">Reference proteome</keyword>
<reference evidence="2" key="1">
    <citation type="journal article" date="2023" name="Science">
        <title>Genome structures resolve the early diversification of teleost fishes.</title>
        <authorList>
            <person name="Parey E."/>
            <person name="Louis A."/>
            <person name="Montfort J."/>
            <person name="Bouchez O."/>
            <person name="Roques C."/>
            <person name="Iampietro C."/>
            <person name="Lluch J."/>
            <person name="Castinel A."/>
            <person name="Donnadieu C."/>
            <person name="Desvignes T."/>
            <person name="Floi Bucao C."/>
            <person name="Jouanno E."/>
            <person name="Wen M."/>
            <person name="Mejri S."/>
            <person name="Dirks R."/>
            <person name="Jansen H."/>
            <person name="Henkel C."/>
            <person name="Chen W.J."/>
            <person name="Zahm M."/>
            <person name="Cabau C."/>
            <person name="Klopp C."/>
            <person name="Thompson A.W."/>
            <person name="Robinson-Rechavi M."/>
            <person name="Braasch I."/>
            <person name="Lecointre G."/>
            <person name="Bobe J."/>
            <person name="Postlethwait J.H."/>
            <person name="Berthelot C."/>
            <person name="Roest Crollius H."/>
            <person name="Guiguen Y."/>
        </authorList>
    </citation>
    <scope>NUCLEOTIDE SEQUENCE</scope>
    <source>
        <strain evidence="2">NC1722</strain>
    </source>
</reference>
<sequence>EPPRPQQAGAPVPKPAGPGRAHGAGRRPGTGAAAGAPLQVPVQPQGQPQGLGRPQEVKPGVKRTVMQRANSTGSEGTPVPQKVRVVKLLGGGSEAADGMGLEQQQQRVQQVPRQPPQLRQVPIRKVTMGNAPLQQLAPLAGRGGISTPQQNRVVVQGRGRAPAGQMGRGRCMPSRQSPRAMENQPSMVSIEGLSSSTTDVQLQNLLKSIGPIQMFKMLPQQRKAMAKFINPQHASSFQQSFHRHMIDLSHIDVSLIDG</sequence>
<gene>
    <name evidence="2" type="ORF">AAFF_G00006400</name>
</gene>
<dbReference type="InterPro" id="IPR039878">
    <property type="entry name" value="RBM33"/>
</dbReference>
<feature type="region of interest" description="Disordered" evidence="1">
    <location>
        <begin position="1"/>
        <end position="79"/>
    </location>
</feature>
<dbReference type="GO" id="GO:0003723">
    <property type="term" value="F:RNA binding"/>
    <property type="evidence" value="ECO:0007669"/>
    <property type="project" value="TreeGrafter"/>
</dbReference>
<feature type="region of interest" description="Disordered" evidence="1">
    <location>
        <begin position="157"/>
        <end position="181"/>
    </location>
</feature>
<comment type="caution">
    <text evidence="2">The sequence shown here is derived from an EMBL/GenBank/DDBJ whole genome shotgun (WGS) entry which is preliminary data.</text>
</comment>
<feature type="compositionally biased region" description="Low complexity" evidence="1">
    <location>
        <begin position="29"/>
        <end position="52"/>
    </location>
</feature>
<evidence type="ECO:0008006" key="4">
    <source>
        <dbReference type="Google" id="ProtNLM"/>
    </source>
</evidence>
<feature type="compositionally biased region" description="Low complexity" evidence="1">
    <location>
        <begin position="1"/>
        <end position="19"/>
    </location>
</feature>
<organism evidence="2 3">
    <name type="scientific">Aldrovandia affinis</name>
    <dbReference type="NCBI Taxonomy" id="143900"/>
    <lineage>
        <taxon>Eukaryota</taxon>
        <taxon>Metazoa</taxon>
        <taxon>Chordata</taxon>
        <taxon>Craniata</taxon>
        <taxon>Vertebrata</taxon>
        <taxon>Euteleostomi</taxon>
        <taxon>Actinopterygii</taxon>
        <taxon>Neopterygii</taxon>
        <taxon>Teleostei</taxon>
        <taxon>Notacanthiformes</taxon>
        <taxon>Halosauridae</taxon>
        <taxon>Aldrovandia</taxon>
    </lineage>
</organism>
<accession>A0AAD7X313</accession>
<dbReference type="PANTHER" id="PTHR22014">
    <property type="entry name" value="RNA-BINDING PROTEIN 33"/>
    <property type="match status" value="1"/>
</dbReference>
<evidence type="ECO:0000313" key="3">
    <source>
        <dbReference type="Proteomes" id="UP001221898"/>
    </source>
</evidence>
<dbReference type="Proteomes" id="UP001221898">
    <property type="component" value="Unassembled WGS sequence"/>
</dbReference>
<dbReference type="InterPro" id="IPR012677">
    <property type="entry name" value="Nucleotide-bd_a/b_plait_sf"/>
</dbReference>
<dbReference type="InterPro" id="IPR035979">
    <property type="entry name" value="RBD_domain_sf"/>
</dbReference>
<feature type="non-terminal residue" evidence="2">
    <location>
        <position position="258"/>
    </location>
</feature>
<evidence type="ECO:0000256" key="1">
    <source>
        <dbReference type="SAM" id="MobiDB-lite"/>
    </source>
</evidence>
<proteinExistence type="predicted"/>
<name>A0AAD7X313_9TELE</name>
<dbReference type="SUPFAM" id="SSF54928">
    <property type="entry name" value="RNA-binding domain, RBD"/>
    <property type="match status" value="1"/>
</dbReference>
<evidence type="ECO:0000313" key="2">
    <source>
        <dbReference type="EMBL" id="KAJ8419141.1"/>
    </source>
</evidence>
<protein>
    <recommendedName>
        <fullName evidence="4">RRM domain-containing protein</fullName>
    </recommendedName>
</protein>